<feature type="signal peptide" evidence="8">
    <location>
        <begin position="1"/>
        <end position="25"/>
    </location>
</feature>
<dbReference type="RefSeq" id="WP_187479369.1">
    <property type="nucleotide sequence ID" value="NZ_CP060697.1"/>
</dbReference>
<dbReference type="AlphaFoldDB" id="A0A7G9L1B5"/>
<keyword evidence="6 7" id="KW-0961">Cell wall biogenesis/degradation</keyword>
<dbReference type="Pfam" id="PF03734">
    <property type="entry name" value="YkuD"/>
    <property type="match status" value="1"/>
</dbReference>
<protein>
    <submittedName>
        <fullName evidence="10">L,D-transpeptidase family protein</fullName>
    </submittedName>
</protein>
<evidence type="ECO:0000256" key="1">
    <source>
        <dbReference type="ARBA" id="ARBA00004752"/>
    </source>
</evidence>
<evidence type="ECO:0000256" key="2">
    <source>
        <dbReference type="ARBA" id="ARBA00005992"/>
    </source>
</evidence>
<keyword evidence="5 7" id="KW-0573">Peptidoglycan synthesis</keyword>
<evidence type="ECO:0000259" key="9">
    <source>
        <dbReference type="PROSITE" id="PS52029"/>
    </source>
</evidence>
<evidence type="ECO:0000256" key="7">
    <source>
        <dbReference type="PROSITE-ProRule" id="PRU01373"/>
    </source>
</evidence>
<keyword evidence="3" id="KW-0808">Transferase</keyword>
<dbReference type="GO" id="GO:0008360">
    <property type="term" value="P:regulation of cell shape"/>
    <property type="evidence" value="ECO:0007669"/>
    <property type="project" value="UniProtKB-UniRule"/>
</dbReference>
<dbReference type="GO" id="GO:0004180">
    <property type="term" value="F:carboxypeptidase activity"/>
    <property type="evidence" value="ECO:0007669"/>
    <property type="project" value="UniProtKB-ARBA"/>
</dbReference>
<feature type="domain" description="L,D-TPase catalytic" evidence="9">
    <location>
        <begin position="56"/>
        <end position="235"/>
    </location>
</feature>
<dbReference type="GO" id="GO:0009252">
    <property type="term" value="P:peptidoglycan biosynthetic process"/>
    <property type="evidence" value="ECO:0007669"/>
    <property type="project" value="UniProtKB-UniPathway"/>
</dbReference>
<comment type="pathway">
    <text evidence="1 7">Cell wall biogenesis; peptidoglycan biosynthesis.</text>
</comment>
<evidence type="ECO:0000313" key="11">
    <source>
        <dbReference type="Proteomes" id="UP000515861"/>
    </source>
</evidence>
<sequence>MKLDLRHVLCAALAIALVPATPAAAEQFSSTSTPAIGSAGAALSPGLAARPVTAPRSVLVDAASATMFMMENGRVVDTMKVIVGKPDSATPELKTALTFATFNPFWHVPPDIARTLTAPNVVKHGTQYLEDRGYEVVTSFDENARVVDPSTVDWQAVADGQETVLVRQRPGPANSMGKMKFSLLNANGIYLHDTPRKALFEKENRSLSAGCIRLEDAPRFAQWLLGENGAPDASAPEQRVSLKRMVPVTVTYLSSGARMQLASLR</sequence>
<evidence type="ECO:0000256" key="5">
    <source>
        <dbReference type="ARBA" id="ARBA00022984"/>
    </source>
</evidence>
<dbReference type="KEGG" id="ssau:H8M03_10400"/>
<organism evidence="10 11">
    <name type="scientific">Sphingomonas sabuli</name>
    <dbReference type="NCBI Taxonomy" id="2764186"/>
    <lineage>
        <taxon>Bacteria</taxon>
        <taxon>Pseudomonadati</taxon>
        <taxon>Pseudomonadota</taxon>
        <taxon>Alphaproteobacteria</taxon>
        <taxon>Sphingomonadales</taxon>
        <taxon>Sphingomonadaceae</taxon>
        <taxon>Sphingomonas</taxon>
    </lineage>
</organism>
<dbReference type="PROSITE" id="PS52029">
    <property type="entry name" value="LD_TPASE"/>
    <property type="match status" value="1"/>
</dbReference>
<dbReference type="EMBL" id="CP060697">
    <property type="protein sequence ID" value="QNM82414.1"/>
    <property type="molecule type" value="Genomic_DNA"/>
</dbReference>
<evidence type="ECO:0000256" key="8">
    <source>
        <dbReference type="SAM" id="SignalP"/>
    </source>
</evidence>
<feature type="active site" description="Proton donor/acceptor" evidence="7">
    <location>
        <position position="192"/>
    </location>
</feature>
<dbReference type="GO" id="GO:0016740">
    <property type="term" value="F:transferase activity"/>
    <property type="evidence" value="ECO:0007669"/>
    <property type="project" value="UniProtKB-KW"/>
</dbReference>
<dbReference type="InterPro" id="IPR005490">
    <property type="entry name" value="LD_TPept_cat_dom"/>
</dbReference>
<reference evidence="10 11" key="1">
    <citation type="submission" date="2020-08" db="EMBL/GenBank/DDBJ databases">
        <title>Sphingomonas sp. sand1-3 16S ribosomal RNA gene Genome sequencing and assembly.</title>
        <authorList>
            <person name="Kang M."/>
        </authorList>
    </citation>
    <scope>NUCLEOTIDE SEQUENCE [LARGE SCALE GENOMIC DNA]</scope>
    <source>
        <strain evidence="11">sand1-3</strain>
    </source>
</reference>
<comment type="similarity">
    <text evidence="2">Belongs to the YkuD family.</text>
</comment>
<dbReference type="GO" id="GO:0071555">
    <property type="term" value="P:cell wall organization"/>
    <property type="evidence" value="ECO:0007669"/>
    <property type="project" value="UniProtKB-UniRule"/>
</dbReference>
<keyword evidence="11" id="KW-1185">Reference proteome</keyword>
<accession>A0A7G9L1B5</accession>
<dbReference type="Gene3D" id="2.40.440.10">
    <property type="entry name" value="L,D-transpeptidase catalytic domain-like"/>
    <property type="match status" value="1"/>
</dbReference>
<dbReference type="UniPathway" id="UPA00219"/>
<keyword evidence="4 7" id="KW-0133">Cell shape</keyword>
<dbReference type="PANTHER" id="PTHR41533:SF1">
    <property type="entry name" value="L,D-TRANSPEPTIDASE YCBB-RELATED"/>
    <property type="match status" value="1"/>
</dbReference>
<evidence type="ECO:0000256" key="3">
    <source>
        <dbReference type="ARBA" id="ARBA00022679"/>
    </source>
</evidence>
<keyword evidence="8" id="KW-0732">Signal</keyword>
<dbReference type="PANTHER" id="PTHR41533">
    <property type="entry name" value="L,D-TRANSPEPTIDASE HI_1667-RELATED"/>
    <property type="match status" value="1"/>
</dbReference>
<dbReference type="CDD" id="cd16913">
    <property type="entry name" value="YkuD_like"/>
    <property type="match status" value="1"/>
</dbReference>
<proteinExistence type="inferred from homology"/>
<dbReference type="Proteomes" id="UP000515861">
    <property type="component" value="Chromosome"/>
</dbReference>
<feature type="active site" description="Nucleophile" evidence="7">
    <location>
        <position position="211"/>
    </location>
</feature>
<dbReference type="InterPro" id="IPR052905">
    <property type="entry name" value="LD-transpeptidase_YkuD-like"/>
</dbReference>
<evidence type="ECO:0000256" key="6">
    <source>
        <dbReference type="ARBA" id="ARBA00023316"/>
    </source>
</evidence>
<name>A0A7G9L1B5_9SPHN</name>
<dbReference type="InterPro" id="IPR038063">
    <property type="entry name" value="Transpep_catalytic_dom"/>
</dbReference>
<gene>
    <name evidence="10" type="ORF">H8M03_10400</name>
</gene>
<evidence type="ECO:0000313" key="10">
    <source>
        <dbReference type="EMBL" id="QNM82414.1"/>
    </source>
</evidence>
<dbReference type="SUPFAM" id="SSF141523">
    <property type="entry name" value="L,D-transpeptidase catalytic domain-like"/>
    <property type="match status" value="1"/>
</dbReference>
<feature type="chain" id="PRO_5028990215" evidence="8">
    <location>
        <begin position="26"/>
        <end position="265"/>
    </location>
</feature>
<evidence type="ECO:0000256" key="4">
    <source>
        <dbReference type="ARBA" id="ARBA00022960"/>
    </source>
</evidence>